<dbReference type="Pfam" id="PF01497">
    <property type="entry name" value="Peripla_BP_2"/>
    <property type="match status" value="1"/>
</dbReference>
<dbReference type="InterPro" id="IPR050902">
    <property type="entry name" value="ABC_Transporter_SBP"/>
</dbReference>
<protein>
    <submittedName>
        <fullName evidence="3">Helical backbone metal receptor</fullName>
    </submittedName>
</protein>
<evidence type="ECO:0000256" key="1">
    <source>
        <dbReference type="ARBA" id="ARBA00022729"/>
    </source>
</evidence>
<dbReference type="NCBIfam" id="NF038402">
    <property type="entry name" value="TroA_like"/>
    <property type="match status" value="1"/>
</dbReference>
<dbReference type="RefSeq" id="WP_344929101.1">
    <property type="nucleotide sequence ID" value="NZ_BAABCW010000014.1"/>
</dbReference>
<dbReference type="PANTHER" id="PTHR30535">
    <property type="entry name" value="VITAMIN B12-BINDING PROTEIN"/>
    <property type="match status" value="1"/>
</dbReference>
<dbReference type="EMBL" id="BAABCW010000014">
    <property type="protein sequence ID" value="GAA3515374.1"/>
    <property type="molecule type" value="Genomic_DNA"/>
</dbReference>
<gene>
    <name evidence="3" type="ORF">GCM10022393_31690</name>
</gene>
<dbReference type="InterPro" id="IPR054828">
    <property type="entry name" value="Vit_B12_bind_prot"/>
</dbReference>
<sequence>MIIKDQLDREISIQKIPERIISLVPSQTELLVDMGLSNRIVGVTKFCVHPDTIKKEKTIVGGTKQVNFETIKKLHPDLILCNKEENIKEIVEALQDDYAVHVSDVANVEDALCMIHQYGEIFEKEKEAKVIIEEIRSAKASFELFIKDKPKKKVAYFIWRKPWMAAGNGTFIHYLMELNGFINVFGHQDRYPEVTEAHLKSLEDIDLVLLSSEPFPFSNTHLPEVQQMIPNAKIILVDGEYFSWYGARLIAGFRYFETLH</sequence>
<dbReference type="InterPro" id="IPR002491">
    <property type="entry name" value="ABC_transptr_periplasmic_BD"/>
</dbReference>
<dbReference type="Gene3D" id="3.40.50.1980">
    <property type="entry name" value="Nitrogenase molybdenum iron protein domain"/>
    <property type="match status" value="2"/>
</dbReference>
<dbReference type="PANTHER" id="PTHR30535:SF35">
    <property type="entry name" value="PERIPLASMIC BINDING PROTEIN"/>
    <property type="match status" value="1"/>
</dbReference>
<organism evidence="3 4">
    <name type="scientific">Aquimarina addita</name>
    <dbReference type="NCBI Taxonomy" id="870485"/>
    <lineage>
        <taxon>Bacteria</taxon>
        <taxon>Pseudomonadati</taxon>
        <taxon>Bacteroidota</taxon>
        <taxon>Flavobacteriia</taxon>
        <taxon>Flavobacteriales</taxon>
        <taxon>Flavobacteriaceae</taxon>
        <taxon>Aquimarina</taxon>
    </lineage>
</organism>
<evidence type="ECO:0000313" key="4">
    <source>
        <dbReference type="Proteomes" id="UP001500459"/>
    </source>
</evidence>
<evidence type="ECO:0000313" key="3">
    <source>
        <dbReference type="EMBL" id="GAA3515374.1"/>
    </source>
</evidence>
<dbReference type="PROSITE" id="PS50983">
    <property type="entry name" value="FE_B12_PBP"/>
    <property type="match status" value="1"/>
</dbReference>
<feature type="domain" description="Fe/B12 periplasmic-binding" evidence="2">
    <location>
        <begin position="19"/>
        <end position="260"/>
    </location>
</feature>
<reference evidence="4" key="1">
    <citation type="journal article" date="2019" name="Int. J. Syst. Evol. Microbiol.">
        <title>The Global Catalogue of Microorganisms (GCM) 10K type strain sequencing project: providing services to taxonomists for standard genome sequencing and annotation.</title>
        <authorList>
            <consortium name="The Broad Institute Genomics Platform"/>
            <consortium name="The Broad Institute Genome Sequencing Center for Infectious Disease"/>
            <person name="Wu L."/>
            <person name="Ma J."/>
        </authorList>
    </citation>
    <scope>NUCLEOTIDE SEQUENCE [LARGE SCALE GENOMIC DNA]</scope>
    <source>
        <strain evidence="4">JCM 17106</strain>
    </source>
</reference>
<comment type="caution">
    <text evidence="3">The sequence shown here is derived from an EMBL/GenBank/DDBJ whole genome shotgun (WGS) entry which is preliminary data.</text>
</comment>
<name>A0ABP6UQ94_9FLAO</name>
<dbReference type="SUPFAM" id="SSF53807">
    <property type="entry name" value="Helical backbone' metal receptor"/>
    <property type="match status" value="1"/>
</dbReference>
<dbReference type="Proteomes" id="UP001500459">
    <property type="component" value="Unassembled WGS sequence"/>
</dbReference>
<accession>A0ABP6UQ94</accession>
<proteinExistence type="predicted"/>
<keyword evidence="4" id="KW-1185">Reference proteome</keyword>
<evidence type="ECO:0000259" key="2">
    <source>
        <dbReference type="PROSITE" id="PS50983"/>
    </source>
</evidence>
<keyword evidence="1" id="KW-0732">Signal</keyword>
<keyword evidence="3" id="KW-0675">Receptor</keyword>